<keyword evidence="2" id="KW-0964">Secreted</keyword>
<keyword evidence="3" id="KW-0732">Signal</keyword>
<protein>
    <submittedName>
        <fullName evidence="8">KxYKxGKxW signal peptide domain-containing protein</fullName>
    </submittedName>
</protein>
<name>A0ABX1KYR4_9LACO</name>
<dbReference type="EMBL" id="JAAXLJ010000017">
    <property type="protein sequence ID" value="NLR19091.1"/>
    <property type="molecule type" value="Genomic_DNA"/>
</dbReference>
<feature type="compositionally biased region" description="Low complexity" evidence="5">
    <location>
        <begin position="84"/>
        <end position="119"/>
    </location>
</feature>
<evidence type="ECO:0000313" key="8">
    <source>
        <dbReference type="EMBL" id="NLR19091.1"/>
    </source>
</evidence>
<keyword evidence="6" id="KW-0812">Transmembrane</keyword>
<dbReference type="Pfam" id="PF00746">
    <property type="entry name" value="Gram_pos_anchor"/>
    <property type="match status" value="1"/>
</dbReference>
<proteinExistence type="predicted"/>
<evidence type="ECO:0000256" key="5">
    <source>
        <dbReference type="SAM" id="MobiDB-lite"/>
    </source>
</evidence>
<feature type="domain" description="Gram-positive cocci surface proteins LPxTG" evidence="7">
    <location>
        <begin position="954"/>
        <end position="988"/>
    </location>
</feature>
<keyword evidence="6" id="KW-1133">Transmembrane helix</keyword>
<evidence type="ECO:0000256" key="2">
    <source>
        <dbReference type="ARBA" id="ARBA00022525"/>
    </source>
</evidence>
<sequence>MKYDELNQKCRHLHQDEQKLSYHVKLYKSGTFWIAAGMTTVVLGITALAKVPIANAATEETTAIVKSAENDVSASSYQLNSENTAQTTTATTSAVTEATTASDSTDDSASTAKTATGDAAETATKVTNLGDASNTQIDQAKAIASDVYAQTGQPQVVTAVEPQVAATGEITIKYVDEDDPTAVLSFDRDKAGFPATAPATITGSYKATTTVNPDLVTQMKVKNTYAQPVILGYTFDKLADGDTLNFAPVADGKTITAYYKNASVTATTSEPGTTETETTQEKTVTGQVTIKYVDEDDPTAVLSFDRDKAGFPATAPATITGSYEATTTVGTDLVTQMKVKDSYTRPAIDGYTFDKLADGDTLNFAPVADGKIITAYYKNNAATSTTTGPTTTETQTTPEQTVTGQVTISYIDKDTQQPLKFNSGYSSIPGDPTQINGTYLAETKVPTAKLDQISVSSKVAQAEIVGYKFVGNDTTDLTFVPVGQEKTIRAYYEKLAPVVINYVNEADPTDVMFQIKYDTQDPAGWISGSADYNFDYEPMFNGYTYDEQKTQAESALKGNGFKSIDETDGQPVVINVYYMKTTSDPNPGAMYIDQPITAANTPINVTDKITGMTTSGTEFSHEKLPEVSTAQPISGEVVKMNGHAVNQYPNYTLTGTIGINYQDGNLSQGLMPLADYMPNQPVEVIFLDDSTGQIIQQESYGDFDPENGILPSGEYDTGVVNQAIQPQLSEKGYELASVSGNPTGRYDAMHRIVYYVYTPKLDTNYIPVTRLINFTSSDGALNINPVAQTVWYKKVTNEVTNQSTYTPQSGFYQYEIPILSGYSATIDGQPATVVAQEGLPATTGMPTNQSVTVVYAKLPSVAVPPVTGEGTPPNDDTTVVTTDNQVPMLPAEKGDKPTGGTDTTNGDAEPKTSRDADQTDKTPATKAVQESQDTSNQTTQMSDTGSSSTTTGQLPQTSETNDGVFGLLGAVLMSMLGLLGIKNKRRDE</sequence>
<feature type="region of interest" description="Disordered" evidence="5">
    <location>
        <begin position="864"/>
        <end position="958"/>
    </location>
</feature>
<gene>
    <name evidence="8" type="ORF">HC026_09225</name>
</gene>
<evidence type="ECO:0000256" key="1">
    <source>
        <dbReference type="ARBA" id="ARBA00022512"/>
    </source>
</evidence>
<keyword evidence="1" id="KW-0134">Cell wall</keyword>
<reference evidence="8 9" key="1">
    <citation type="submission" date="2020-04" db="EMBL/GenBank/DDBJ databases">
        <title>A novel species of genus Lactobacillus that was isolated from fermented food Zha-chili.</title>
        <authorList>
            <person name="Zhang Z."/>
        </authorList>
    </citation>
    <scope>NUCLEOTIDE SEQUENCE [LARGE SCALE GENOMIC DNA]</scope>
    <source>
        <strain evidence="9">HBUAS51383</strain>
    </source>
</reference>
<dbReference type="InterPro" id="IPR022263">
    <property type="entry name" value="KxYKxGKxW"/>
</dbReference>
<keyword evidence="6" id="KW-0472">Membrane</keyword>
<feature type="transmembrane region" description="Helical" evidence="6">
    <location>
        <begin position="963"/>
        <end position="981"/>
    </location>
</feature>
<dbReference type="NCBIfam" id="TIGR03715">
    <property type="entry name" value="KxYKxGKxW"/>
    <property type="match status" value="1"/>
</dbReference>
<evidence type="ECO:0000313" key="9">
    <source>
        <dbReference type="Proteomes" id="UP000763447"/>
    </source>
</evidence>
<dbReference type="NCBIfam" id="TIGR01167">
    <property type="entry name" value="LPXTG_anchor"/>
    <property type="match status" value="1"/>
</dbReference>
<feature type="compositionally biased region" description="Low complexity" evidence="5">
    <location>
        <begin position="937"/>
        <end position="958"/>
    </location>
</feature>
<dbReference type="PROSITE" id="PS50847">
    <property type="entry name" value="GRAM_POS_ANCHORING"/>
    <property type="match status" value="1"/>
</dbReference>
<accession>A0ABX1KYR4</accession>
<dbReference type="Proteomes" id="UP000763447">
    <property type="component" value="Unassembled WGS sequence"/>
</dbReference>
<feature type="compositionally biased region" description="Low complexity" evidence="5">
    <location>
        <begin position="871"/>
        <end position="887"/>
    </location>
</feature>
<evidence type="ECO:0000259" key="7">
    <source>
        <dbReference type="PROSITE" id="PS50847"/>
    </source>
</evidence>
<organism evidence="8 9">
    <name type="scientific">Secundilactobacillus angelensis</name>
    <dbReference type="NCBI Taxonomy" id="2722706"/>
    <lineage>
        <taxon>Bacteria</taxon>
        <taxon>Bacillati</taxon>
        <taxon>Bacillota</taxon>
        <taxon>Bacilli</taxon>
        <taxon>Lactobacillales</taxon>
        <taxon>Lactobacillaceae</taxon>
        <taxon>Secundilactobacillus</taxon>
    </lineage>
</organism>
<evidence type="ECO:0000256" key="6">
    <source>
        <dbReference type="SAM" id="Phobius"/>
    </source>
</evidence>
<evidence type="ECO:0000256" key="3">
    <source>
        <dbReference type="ARBA" id="ARBA00022729"/>
    </source>
</evidence>
<keyword evidence="4" id="KW-0572">Peptidoglycan-anchor</keyword>
<feature type="region of interest" description="Disordered" evidence="5">
    <location>
        <begin position="77"/>
        <end position="119"/>
    </location>
</feature>
<evidence type="ECO:0000256" key="4">
    <source>
        <dbReference type="ARBA" id="ARBA00023088"/>
    </source>
</evidence>
<comment type="caution">
    <text evidence="8">The sequence shown here is derived from an EMBL/GenBank/DDBJ whole genome shotgun (WGS) entry which is preliminary data.</text>
</comment>
<dbReference type="InterPro" id="IPR019931">
    <property type="entry name" value="LPXTG_anchor"/>
</dbReference>
<feature type="compositionally biased region" description="Low complexity" evidence="5">
    <location>
        <begin position="898"/>
        <end position="907"/>
    </location>
</feature>
<dbReference type="Pfam" id="PF19258">
    <property type="entry name" value="KxYKxGKxW_sig"/>
    <property type="match status" value="1"/>
</dbReference>
<dbReference type="RefSeq" id="WP_168925677.1">
    <property type="nucleotide sequence ID" value="NZ_JAAXLJ010000017.1"/>
</dbReference>
<feature type="compositionally biased region" description="Basic and acidic residues" evidence="5">
    <location>
        <begin position="908"/>
        <end position="920"/>
    </location>
</feature>
<keyword evidence="9" id="KW-1185">Reference proteome</keyword>